<dbReference type="InterPro" id="IPR014780">
    <property type="entry name" value="tRNA_psdUridine_synth_TruB"/>
</dbReference>
<dbReference type="HAMAP" id="MF_01080">
    <property type="entry name" value="TruB_bact"/>
    <property type="match status" value="1"/>
</dbReference>
<evidence type="ECO:0000313" key="8">
    <source>
        <dbReference type="EMBL" id="SDB51009.1"/>
    </source>
</evidence>
<comment type="catalytic activity">
    <reaction evidence="1 5">
        <text>uridine(55) in tRNA = pseudouridine(55) in tRNA</text>
        <dbReference type="Rhea" id="RHEA:42532"/>
        <dbReference type="Rhea" id="RHEA-COMP:10101"/>
        <dbReference type="Rhea" id="RHEA-COMP:10102"/>
        <dbReference type="ChEBI" id="CHEBI:65314"/>
        <dbReference type="ChEBI" id="CHEBI:65315"/>
        <dbReference type="EC" id="5.4.99.25"/>
    </reaction>
</comment>
<dbReference type="Proteomes" id="UP000199071">
    <property type="component" value="Unassembled WGS sequence"/>
</dbReference>
<sequence>MANRKRKGRDISGWLCLDKAVGQTSTAAVGSVKRLFDAAKVGHAGTLDPLASGILPIAFGGATKTVPFVQDSRKLYRFTVQWGTETDTDDSDGTVVETSDLRPDRAAIEARLGDFLGEIMQRPPAFSAIKIAGARAYDLARDGETVEIDERPVVIHRFELTEVPDADHAVFEAECGKGTYVRALARDMGRKLGALGHVVALRRLAVGPFTEATAITIADVIKAREEGPASSLDRFLLPIATALGDLPEVVVGQRDAAEIMRGGSVLVRGNDLPIAGSAQATVAGRTIAIGEIEHGEFHPRRVFRA</sequence>
<organism evidence="8 9">
    <name type="scientific">Bauldia litoralis</name>
    <dbReference type="NCBI Taxonomy" id="665467"/>
    <lineage>
        <taxon>Bacteria</taxon>
        <taxon>Pseudomonadati</taxon>
        <taxon>Pseudomonadota</taxon>
        <taxon>Alphaproteobacteria</taxon>
        <taxon>Hyphomicrobiales</taxon>
        <taxon>Kaistiaceae</taxon>
        <taxon>Bauldia</taxon>
    </lineage>
</organism>
<keyword evidence="4 5" id="KW-0413">Isomerase</keyword>
<feature type="domain" description="tRNA pseudouridylate synthase B C-terminal" evidence="7">
    <location>
        <begin position="182"/>
        <end position="243"/>
    </location>
</feature>
<dbReference type="SUPFAM" id="SSF55120">
    <property type="entry name" value="Pseudouridine synthase"/>
    <property type="match status" value="1"/>
</dbReference>
<comment type="similarity">
    <text evidence="2 5">Belongs to the pseudouridine synthase TruB family. Type 1 subfamily.</text>
</comment>
<evidence type="ECO:0000256" key="3">
    <source>
        <dbReference type="ARBA" id="ARBA00022694"/>
    </source>
</evidence>
<dbReference type="GO" id="GO:1990481">
    <property type="term" value="P:mRNA pseudouridine synthesis"/>
    <property type="evidence" value="ECO:0007669"/>
    <property type="project" value="TreeGrafter"/>
</dbReference>
<protein>
    <recommendedName>
        <fullName evidence="5">tRNA pseudouridine synthase B</fullName>
        <ecNumber evidence="5">5.4.99.25</ecNumber>
    </recommendedName>
    <alternativeName>
        <fullName evidence="5">tRNA pseudouridine(55) synthase</fullName>
        <shortName evidence="5">Psi55 synthase</shortName>
    </alternativeName>
    <alternativeName>
        <fullName evidence="5">tRNA pseudouridylate synthase</fullName>
    </alternativeName>
    <alternativeName>
        <fullName evidence="5">tRNA-uridine isomerase</fullName>
    </alternativeName>
</protein>
<dbReference type="Gene3D" id="3.30.2350.10">
    <property type="entry name" value="Pseudouridine synthase"/>
    <property type="match status" value="1"/>
</dbReference>
<keyword evidence="3 5" id="KW-0819">tRNA processing</keyword>
<accession>A0A1G6E0M3</accession>
<dbReference type="EMBL" id="FMXQ01000009">
    <property type="protein sequence ID" value="SDB51009.1"/>
    <property type="molecule type" value="Genomic_DNA"/>
</dbReference>
<dbReference type="OrthoDB" id="9802309at2"/>
<evidence type="ECO:0000256" key="1">
    <source>
        <dbReference type="ARBA" id="ARBA00000385"/>
    </source>
</evidence>
<evidence type="ECO:0000256" key="4">
    <source>
        <dbReference type="ARBA" id="ARBA00023235"/>
    </source>
</evidence>
<dbReference type="STRING" id="665467.SAMN02982931_04012"/>
<dbReference type="GO" id="GO:0031119">
    <property type="term" value="P:tRNA pseudouridine synthesis"/>
    <property type="evidence" value="ECO:0007669"/>
    <property type="project" value="UniProtKB-UniRule"/>
</dbReference>
<dbReference type="AlphaFoldDB" id="A0A1G6E0M3"/>
<dbReference type="RefSeq" id="WP_090879247.1">
    <property type="nucleotide sequence ID" value="NZ_FMXQ01000009.1"/>
</dbReference>
<dbReference type="CDD" id="cd02573">
    <property type="entry name" value="PseudoU_synth_EcTruB"/>
    <property type="match status" value="1"/>
</dbReference>
<name>A0A1G6E0M3_9HYPH</name>
<dbReference type="EC" id="5.4.99.25" evidence="5"/>
<dbReference type="Pfam" id="PF16198">
    <property type="entry name" value="TruB_C_2"/>
    <property type="match status" value="1"/>
</dbReference>
<dbReference type="Pfam" id="PF01509">
    <property type="entry name" value="TruB_N"/>
    <property type="match status" value="1"/>
</dbReference>
<dbReference type="InterPro" id="IPR032819">
    <property type="entry name" value="TruB_C"/>
</dbReference>
<feature type="active site" description="Nucleophile" evidence="5">
    <location>
        <position position="48"/>
    </location>
</feature>
<gene>
    <name evidence="5" type="primary">truB</name>
    <name evidence="8" type="ORF">SAMN02982931_04012</name>
</gene>
<evidence type="ECO:0000259" key="7">
    <source>
        <dbReference type="Pfam" id="PF16198"/>
    </source>
</evidence>
<evidence type="ECO:0000259" key="6">
    <source>
        <dbReference type="Pfam" id="PF01509"/>
    </source>
</evidence>
<evidence type="ECO:0000256" key="2">
    <source>
        <dbReference type="ARBA" id="ARBA00005642"/>
    </source>
</evidence>
<feature type="domain" description="Pseudouridine synthase II N-terminal" evidence="6">
    <location>
        <begin position="33"/>
        <end position="181"/>
    </location>
</feature>
<dbReference type="NCBIfam" id="TIGR00431">
    <property type="entry name" value="TruB"/>
    <property type="match status" value="1"/>
</dbReference>
<dbReference type="InterPro" id="IPR020103">
    <property type="entry name" value="PsdUridine_synth_cat_dom_sf"/>
</dbReference>
<evidence type="ECO:0000256" key="5">
    <source>
        <dbReference type="HAMAP-Rule" id="MF_01080"/>
    </source>
</evidence>
<dbReference type="PANTHER" id="PTHR13767">
    <property type="entry name" value="TRNA-PSEUDOURIDINE SYNTHASE"/>
    <property type="match status" value="1"/>
</dbReference>
<dbReference type="PANTHER" id="PTHR13767:SF2">
    <property type="entry name" value="PSEUDOURIDYLATE SYNTHASE TRUB1"/>
    <property type="match status" value="1"/>
</dbReference>
<dbReference type="InterPro" id="IPR002501">
    <property type="entry name" value="PsdUridine_synth_N"/>
</dbReference>
<keyword evidence="9" id="KW-1185">Reference proteome</keyword>
<proteinExistence type="inferred from homology"/>
<evidence type="ECO:0000313" key="9">
    <source>
        <dbReference type="Proteomes" id="UP000199071"/>
    </source>
</evidence>
<comment type="function">
    <text evidence="5">Responsible for synthesis of pseudouridine from uracil-55 in the psi GC loop of transfer RNAs.</text>
</comment>
<dbReference type="GO" id="GO:0160148">
    <property type="term" value="F:tRNA pseudouridine(55) synthase activity"/>
    <property type="evidence" value="ECO:0007669"/>
    <property type="project" value="UniProtKB-EC"/>
</dbReference>
<dbReference type="GO" id="GO:0003723">
    <property type="term" value="F:RNA binding"/>
    <property type="evidence" value="ECO:0007669"/>
    <property type="project" value="InterPro"/>
</dbReference>
<reference evidence="8 9" key="1">
    <citation type="submission" date="2016-10" db="EMBL/GenBank/DDBJ databases">
        <authorList>
            <person name="de Groot N.N."/>
        </authorList>
    </citation>
    <scope>NUCLEOTIDE SEQUENCE [LARGE SCALE GENOMIC DNA]</scope>
    <source>
        <strain evidence="8 9">ATCC 35022</strain>
    </source>
</reference>